<evidence type="ECO:0000256" key="9">
    <source>
        <dbReference type="SAM" id="Coils"/>
    </source>
</evidence>
<sequence>MGKTELIITIILFNIFFVLFVVAVIIYIRKYKQRKREYINEIEIKNEIHKRELLATQLEIQQATMQQIGRELHDNIGQKLTLVSLYTQQLLYENKVPEVSERIDQVSQIINQSLQDLRSLSKTLTDDNINQKEIVTLIQEEVDNTNAFQRCHITFDHNFEQLDLGFVHKNVLLRITQEFIQNSIKHAKCKNIFINLNTSENILWELNLRDDGIGFDSTQTTSNGIGLTNMKNRAAIIGADFKFESKENTGTSLNIILKKQP</sequence>
<dbReference type="AlphaFoldDB" id="A0A0N0ZVD8"/>
<feature type="transmembrane region" description="Helical" evidence="10">
    <location>
        <begin position="6"/>
        <end position="28"/>
    </location>
</feature>
<dbReference type="OrthoDB" id="9760839at2"/>
<gene>
    <name evidence="12" type="ORF">AOB46_17260</name>
</gene>
<dbReference type="PANTHER" id="PTHR24421:SF10">
    <property type="entry name" value="NITRATE_NITRITE SENSOR PROTEIN NARQ"/>
    <property type="match status" value="1"/>
</dbReference>
<keyword evidence="3" id="KW-0597">Phosphoprotein</keyword>
<evidence type="ECO:0000256" key="4">
    <source>
        <dbReference type="ARBA" id="ARBA00022679"/>
    </source>
</evidence>
<evidence type="ECO:0000256" key="5">
    <source>
        <dbReference type="ARBA" id="ARBA00022741"/>
    </source>
</evidence>
<keyword evidence="6 12" id="KW-0418">Kinase</keyword>
<keyword evidence="7" id="KW-0067">ATP-binding</keyword>
<keyword evidence="10" id="KW-1133">Transmembrane helix</keyword>
<feature type="domain" description="Histidine kinase/HSP90-like ATPase" evidence="11">
    <location>
        <begin position="167"/>
        <end position="261"/>
    </location>
</feature>
<evidence type="ECO:0000256" key="10">
    <source>
        <dbReference type="SAM" id="Phobius"/>
    </source>
</evidence>
<evidence type="ECO:0000256" key="1">
    <source>
        <dbReference type="ARBA" id="ARBA00000085"/>
    </source>
</evidence>
<keyword evidence="10" id="KW-0472">Membrane</keyword>
<dbReference type="GO" id="GO:0005524">
    <property type="term" value="F:ATP binding"/>
    <property type="evidence" value="ECO:0007669"/>
    <property type="project" value="UniProtKB-KW"/>
</dbReference>
<keyword evidence="10" id="KW-0812">Transmembrane</keyword>
<comment type="catalytic activity">
    <reaction evidence="1">
        <text>ATP + protein L-histidine = ADP + protein N-phospho-L-histidine.</text>
        <dbReference type="EC" id="2.7.13.3"/>
    </reaction>
</comment>
<dbReference type="PATRIC" id="fig|253.9.peg.1395"/>
<dbReference type="SMART" id="SM00387">
    <property type="entry name" value="HATPase_c"/>
    <property type="match status" value="1"/>
</dbReference>
<dbReference type="Gene3D" id="3.30.565.10">
    <property type="entry name" value="Histidine kinase-like ATPase, C-terminal domain"/>
    <property type="match status" value="1"/>
</dbReference>
<accession>A0A0N0ZVD8</accession>
<dbReference type="InterPro" id="IPR036890">
    <property type="entry name" value="HATPase_C_sf"/>
</dbReference>
<reference evidence="13" key="2">
    <citation type="submission" date="2015-09" db="EMBL/GenBank/DDBJ databases">
        <title>Draft genome sequence of a multidrug-resistant Chryseobacterium indologenes isolate from Malaysia.</title>
        <authorList>
            <person name="Yu C.Y."/>
            <person name="Ang G.Y."/>
            <person name="Chan K.-G."/>
        </authorList>
    </citation>
    <scope>NUCLEOTIDE SEQUENCE [LARGE SCALE GENOMIC DNA]</scope>
    <source>
        <strain evidence="13">CI_885</strain>
    </source>
</reference>
<evidence type="ECO:0000313" key="12">
    <source>
        <dbReference type="EMBL" id="KPE49935.1"/>
    </source>
</evidence>
<keyword evidence="5" id="KW-0547">Nucleotide-binding</keyword>
<keyword evidence="9" id="KW-0175">Coiled coil</keyword>
<dbReference type="CDD" id="cd16917">
    <property type="entry name" value="HATPase_UhpB-NarQ-NarX-like"/>
    <property type="match status" value="1"/>
</dbReference>
<dbReference type="RefSeq" id="WP_062701658.1">
    <property type="nucleotide sequence ID" value="NZ_LJOD01000013.1"/>
</dbReference>
<keyword evidence="4" id="KW-0808">Transferase</keyword>
<dbReference type="InterPro" id="IPR050482">
    <property type="entry name" value="Sensor_HK_TwoCompSys"/>
</dbReference>
<evidence type="ECO:0000259" key="11">
    <source>
        <dbReference type="SMART" id="SM00387"/>
    </source>
</evidence>
<name>A0A0N0ZVD8_CHRID</name>
<evidence type="ECO:0000313" key="13">
    <source>
        <dbReference type="Proteomes" id="UP000037953"/>
    </source>
</evidence>
<dbReference type="Pfam" id="PF07730">
    <property type="entry name" value="HisKA_3"/>
    <property type="match status" value="1"/>
</dbReference>
<dbReference type="InterPro" id="IPR003594">
    <property type="entry name" value="HATPase_dom"/>
</dbReference>
<keyword evidence="8" id="KW-0902">Two-component regulatory system</keyword>
<dbReference type="PANTHER" id="PTHR24421">
    <property type="entry name" value="NITRATE/NITRITE SENSOR PROTEIN NARX-RELATED"/>
    <property type="match status" value="1"/>
</dbReference>
<evidence type="ECO:0000256" key="7">
    <source>
        <dbReference type="ARBA" id="ARBA00022840"/>
    </source>
</evidence>
<evidence type="ECO:0000256" key="8">
    <source>
        <dbReference type="ARBA" id="ARBA00023012"/>
    </source>
</evidence>
<organism evidence="12 13">
    <name type="scientific">Chryseobacterium indologenes</name>
    <name type="common">Flavobacterium indologenes</name>
    <dbReference type="NCBI Taxonomy" id="253"/>
    <lineage>
        <taxon>Bacteria</taxon>
        <taxon>Pseudomonadati</taxon>
        <taxon>Bacteroidota</taxon>
        <taxon>Flavobacteriia</taxon>
        <taxon>Flavobacteriales</taxon>
        <taxon>Weeksellaceae</taxon>
        <taxon>Chryseobacterium group</taxon>
        <taxon>Chryseobacterium</taxon>
    </lineage>
</organism>
<proteinExistence type="predicted"/>
<comment type="caution">
    <text evidence="12">The sequence shown here is derived from an EMBL/GenBank/DDBJ whole genome shotgun (WGS) entry which is preliminary data.</text>
</comment>
<evidence type="ECO:0000256" key="2">
    <source>
        <dbReference type="ARBA" id="ARBA00012438"/>
    </source>
</evidence>
<evidence type="ECO:0000256" key="3">
    <source>
        <dbReference type="ARBA" id="ARBA00022553"/>
    </source>
</evidence>
<dbReference type="InterPro" id="IPR011712">
    <property type="entry name" value="Sig_transdc_His_kin_sub3_dim/P"/>
</dbReference>
<protein>
    <recommendedName>
        <fullName evidence="2">histidine kinase</fullName>
        <ecNumber evidence="2">2.7.13.3</ecNumber>
    </recommendedName>
</protein>
<feature type="coiled-coil region" evidence="9">
    <location>
        <begin position="28"/>
        <end position="59"/>
    </location>
</feature>
<dbReference type="GO" id="GO:0046983">
    <property type="term" value="F:protein dimerization activity"/>
    <property type="evidence" value="ECO:0007669"/>
    <property type="project" value="InterPro"/>
</dbReference>
<dbReference type="EC" id="2.7.13.3" evidence="2"/>
<dbReference type="Gene3D" id="1.20.5.1930">
    <property type="match status" value="1"/>
</dbReference>
<evidence type="ECO:0000256" key="6">
    <source>
        <dbReference type="ARBA" id="ARBA00022777"/>
    </source>
</evidence>
<dbReference type="GO" id="GO:0000155">
    <property type="term" value="F:phosphorelay sensor kinase activity"/>
    <property type="evidence" value="ECO:0007669"/>
    <property type="project" value="InterPro"/>
</dbReference>
<dbReference type="GO" id="GO:0016020">
    <property type="term" value="C:membrane"/>
    <property type="evidence" value="ECO:0007669"/>
    <property type="project" value="InterPro"/>
</dbReference>
<dbReference type="Pfam" id="PF02518">
    <property type="entry name" value="HATPase_c"/>
    <property type="match status" value="1"/>
</dbReference>
<dbReference type="EMBL" id="LJOD01000013">
    <property type="protein sequence ID" value="KPE49935.1"/>
    <property type="molecule type" value="Genomic_DNA"/>
</dbReference>
<reference evidence="12 13" key="1">
    <citation type="journal article" date="2015" name="Genom Data">
        <title>Draft genome sequence of a multidrug-resistant Chryseobacterium indologenes isolate from Malaysia.</title>
        <authorList>
            <person name="Yu C.Y."/>
            <person name="Ang G.Y."/>
            <person name="Cheng H.J."/>
            <person name="Cheong Y.M."/>
            <person name="Yin W.F."/>
            <person name="Chan K.G."/>
        </authorList>
    </citation>
    <scope>NUCLEOTIDE SEQUENCE [LARGE SCALE GENOMIC DNA]</scope>
    <source>
        <strain evidence="12 13">CI_885</strain>
    </source>
</reference>
<dbReference type="Proteomes" id="UP000037953">
    <property type="component" value="Unassembled WGS sequence"/>
</dbReference>
<dbReference type="SUPFAM" id="SSF55874">
    <property type="entry name" value="ATPase domain of HSP90 chaperone/DNA topoisomerase II/histidine kinase"/>
    <property type="match status" value="1"/>
</dbReference>